<feature type="transmembrane region" description="Helical" evidence="10">
    <location>
        <begin position="92"/>
        <end position="113"/>
    </location>
</feature>
<feature type="transmembrane region" description="Helical" evidence="10">
    <location>
        <begin position="185"/>
        <end position="207"/>
    </location>
</feature>
<keyword evidence="4 10" id="KW-0812">Transmembrane</keyword>
<evidence type="ECO:0000256" key="2">
    <source>
        <dbReference type="ARBA" id="ARBA00022448"/>
    </source>
</evidence>
<feature type="transmembrane region" description="Helical" evidence="10">
    <location>
        <begin position="119"/>
        <end position="142"/>
    </location>
</feature>
<comment type="similarity">
    <text evidence="7">Belongs to the major facilitator superfamily. Drug:H(+) antiporter-3 (DHA3) (TC 2.A.1.21) family.</text>
</comment>
<name>A0ABS4Z1A5_9MICC</name>
<accession>A0ABS4Z1A5</accession>
<dbReference type="PANTHER" id="PTHR23513">
    <property type="entry name" value="INTEGRAL MEMBRANE EFFLUX PROTEIN-RELATED"/>
    <property type="match status" value="1"/>
</dbReference>
<comment type="caution">
    <text evidence="12">The sequence shown here is derived from an EMBL/GenBank/DDBJ whole genome shotgun (WGS) entry which is preliminary data.</text>
</comment>
<evidence type="ECO:0000313" key="13">
    <source>
        <dbReference type="Proteomes" id="UP000711614"/>
    </source>
</evidence>
<dbReference type="PROSITE" id="PS50850">
    <property type="entry name" value="MFS"/>
    <property type="match status" value="1"/>
</dbReference>
<dbReference type="InterPro" id="IPR011701">
    <property type="entry name" value="MFS"/>
</dbReference>
<sequence>MTEPAKGRLLPSGLVIDTSPLRSSPAFRRIFIARTISIFGLGMLAVAVPLQIFELTGSTLQVGAAATIEGICAFAGLLVGGDLADRFDRKRIIVFSRVVGGSGFALLAINAWLPEPSVAAIYVVGGVDGFFGALSVTALMAVTPTLVPRNKLAAAGALNMLTVRLGTMASPALGGAIIAVAGVGWNYACAAAATLVTITLLTGLPSLPPDRSGPRRHPVRTAVEGAVFVYRQPVVRGVVLLGTLQTMASGVRIMLPALAATSLGVGPQGTGLLFAAVPCGAVLATLLSGWTTTTRRPGRSMALLSVASFLALAVLGLCTGLPAALMMLTLFGALASMSGILQYALVQAHTPDRMLGRVNALWMAQEVGGDSIGALGLGGLGRAVPAATAVVLFGGAAAVLGLAGMAGFGALRRTGPVGGDDAGSPQQPARTAAAGIP</sequence>
<keyword evidence="6 10" id="KW-0472">Membrane</keyword>
<dbReference type="NCBIfam" id="NF007792">
    <property type="entry name" value="PRK10489.1"/>
    <property type="match status" value="1"/>
</dbReference>
<dbReference type="InterPro" id="IPR020846">
    <property type="entry name" value="MFS_dom"/>
</dbReference>
<evidence type="ECO:0000256" key="6">
    <source>
        <dbReference type="ARBA" id="ARBA00023136"/>
    </source>
</evidence>
<evidence type="ECO:0000256" key="3">
    <source>
        <dbReference type="ARBA" id="ARBA00022475"/>
    </source>
</evidence>
<evidence type="ECO:0000256" key="1">
    <source>
        <dbReference type="ARBA" id="ARBA00004429"/>
    </source>
</evidence>
<dbReference type="CDD" id="cd06173">
    <property type="entry name" value="MFS_MefA_like"/>
    <property type="match status" value="1"/>
</dbReference>
<feature type="region of interest" description="Disordered" evidence="9">
    <location>
        <begin position="417"/>
        <end position="437"/>
    </location>
</feature>
<dbReference type="Proteomes" id="UP000711614">
    <property type="component" value="Unassembled WGS sequence"/>
</dbReference>
<evidence type="ECO:0000256" key="9">
    <source>
        <dbReference type="SAM" id="MobiDB-lite"/>
    </source>
</evidence>
<feature type="domain" description="Major facilitator superfamily (MFS) profile" evidence="11">
    <location>
        <begin position="26"/>
        <end position="413"/>
    </location>
</feature>
<dbReference type="InterPro" id="IPR036259">
    <property type="entry name" value="MFS_trans_sf"/>
</dbReference>
<comment type="subcellular location">
    <subcellularLocation>
        <location evidence="1">Cell inner membrane</location>
        <topology evidence="1">Multi-pass membrane protein</topology>
    </subcellularLocation>
</comment>
<keyword evidence="13" id="KW-1185">Reference proteome</keyword>
<evidence type="ECO:0000313" key="12">
    <source>
        <dbReference type="EMBL" id="MBP2414754.1"/>
    </source>
</evidence>
<keyword evidence="5 10" id="KW-1133">Transmembrane helix</keyword>
<evidence type="ECO:0000256" key="7">
    <source>
        <dbReference type="ARBA" id="ARBA00038075"/>
    </source>
</evidence>
<feature type="transmembrane region" description="Helical" evidence="10">
    <location>
        <begin position="383"/>
        <end position="403"/>
    </location>
</feature>
<dbReference type="EMBL" id="JAGIOI010000001">
    <property type="protein sequence ID" value="MBP2414754.1"/>
    <property type="molecule type" value="Genomic_DNA"/>
</dbReference>
<feature type="transmembrane region" description="Helical" evidence="10">
    <location>
        <begin position="31"/>
        <end position="53"/>
    </location>
</feature>
<evidence type="ECO:0000256" key="4">
    <source>
        <dbReference type="ARBA" id="ARBA00022692"/>
    </source>
</evidence>
<feature type="transmembrane region" description="Helical" evidence="10">
    <location>
        <begin position="271"/>
        <end position="290"/>
    </location>
</feature>
<feature type="transmembrane region" description="Helical" evidence="10">
    <location>
        <begin position="238"/>
        <end position="259"/>
    </location>
</feature>
<gene>
    <name evidence="12" type="ORF">JOF48_003553</name>
</gene>
<evidence type="ECO:0000256" key="10">
    <source>
        <dbReference type="SAM" id="Phobius"/>
    </source>
</evidence>
<dbReference type="RefSeq" id="WP_209683072.1">
    <property type="nucleotide sequence ID" value="NZ_JAGIOI010000001.1"/>
</dbReference>
<dbReference type="PANTHER" id="PTHR23513:SF9">
    <property type="entry name" value="ENTEROBACTIN EXPORTER ENTS"/>
    <property type="match status" value="1"/>
</dbReference>
<feature type="transmembrane region" description="Helical" evidence="10">
    <location>
        <begin position="154"/>
        <end position="179"/>
    </location>
</feature>
<dbReference type="SUPFAM" id="SSF103473">
    <property type="entry name" value="MFS general substrate transporter"/>
    <property type="match status" value="1"/>
</dbReference>
<evidence type="ECO:0000259" key="11">
    <source>
        <dbReference type="PROSITE" id="PS50850"/>
    </source>
</evidence>
<organism evidence="12 13">
    <name type="scientific">Arthrobacter stackebrandtii</name>
    <dbReference type="NCBI Taxonomy" id="272161"/>
    <lineage>
        <taxon>Bacteria</taxon>
        <taxon>Bacillati</taxon>
        <taxon>Actinomycetota</taxon>
        <taxon>Actinomycetes</taxon>
        <taxon>Micrococcales</taxon>
        <taxon>Micrococcaceae</taxon>
        <taxon>Arthrobacter</taxon>
    </lineage>
</organism>
<keyword evidence="3" id="KW-1003">Cell membrane</keyword>
<dbReference type="Gene3D" id="1.20.1250.20">
    <property type="entry name" value="MFS general substrate transporter like domains"/>
    <property type="match status" value="1"/>
</dbReference>
<feature type="transmembrane region" description="Helical" evidence="10">
    <location>
        <begin position="59"/>
        <end position="80"/>
    </location>
</feature>
<protein>
    <recommendedName>
        <fullName evidence="8">Multidrug efflux pump Tap</fullName>
    </recommendedName>
</protein>
<dbReference type="Pfam" id="PF07690">
    <property type="entry name" value="MFS_1"/>
    <property type="match status" value="1"/>
</dbReference>
<evidence type="ECO:0000256" key="8">
    <source>
        <dbReference type="ARBA" id="ARBA00040914"/>
    </source>
</evidence>
<evidence type="ECO:0000256" key="5">
    <source>
        <dbReference type="ARBA" id="ARBA00022989"/>
    </source>
</evidence>
<reference evidence="12 13" key="1">
    <citation type="submission" date="2021-03" db="EMBL/GenBank/DDBJ databases">
        <title>Sequencing the genomes of 1000 actinobacteria strains.</title>
        <authorList>
            <person name="Klenk H.-P."/>
        </authorList>
    </citation>
    <scope>NUCLEOTIDE SEQUENCE [LARGE SCALE GENOMIC DNA]</scope>
    <source>
        <strain evidence="12 13">DSM 16005</strain>
    </source>
</reference>
<keyword evidence="2" id="KW-0813">Transport</keyword>
<feature type="transmembrane region" description="Helical" evidence="10">
    <location>
        <begin position="302"/>
        <end position="322"/>
    </location>
</feature>
<proteinExistence type="inferred from homology"/>